<feature type="region of interest" description="Disordered" evidence="1">
    <location>
        <begin position="1496"/>
        <end position="1533"/>
    </location>
</feature>
<feature type="compositionally biased region" description="Basic and acidic residues" evidence="1">
    <location>
        <begin position="333"/>
        <end position="344"/>
    </location>
</feature>
<evidence type="ECO:0008006" key="4">
    <source>
        <dbReference type="Google" id="ProtNLM"/>
    </source>
</evidence>
<feature type="region of interest" description="Disordered" evidence="1">
    <location>
        <begin position="1587"/>
        <end position="1620"/>
    </location>
</feature>
<feature type="region of interest" description="Disordered" evidence="1">
    <location>
        <begin position="1354"/>
        <end position="1388"/>
    </location>
</feature>
<name>A0ABQ5SGC2_9CHLO</name>
<feature type="compositionally biased region" description="Low complexity" evidence="1">
    <location>
        <begin position="607"/>
        <end position="619"/>
    </location>
</feature>
<feature type="compositionally biased region" description="Polar residues" evidence="1">
    <location>
        <begin position="1507"/>
        <end position="1523"/>
    </location>
</feature>
<feature type="region of interest" description="Disordered" evidence="1">
    <location>
        <begin position="887"/>
        <end position="944"/>
    </location>
</feature>
<feature type="region of interest" description="Disordered" evidence="1">
    <location>
        <begin position="698"/>
        <end position="725"/>
    </location>
</feature>
<feature type="compositionally biased region" description="Low complexity" evidence="1">
    <location>
        <begin position="1765"/>
        <end position="1778"/>
    </location>
</feature>
<dbReference type="CDD" id="cd05162">
    <property type="entry name" value="PWWP"/>
    <property type="match status" value="1"/>
</dbReference>
<feature type="compositionally biased region" description="Low complexity" evidence="1">
    <location>
        <begin position="977"/>
        <end position="1004"/>
    </location>
</feature>
<keyword evidence="3" id="KW-1185">Reference proteome</keyword>
<feature type="compositionally biased region" description="Basic and acidic residues" evidence="1">
    <location>
        <begin position="1591"/>
        <end position="1610"/>
    </location>
</feature>
<feature type="region of interest" description="Disordered" evidence="1">
    <location>
        <begin position="1152"/>
        <end position="1197"/>
    </location>
</feature>
<feature type="compositionally biased region" description="Basic and acidic residues" evidence="1">
    <location>
        <begin position="561"/>
        <end position="571"/>
    </location>
</feature>
<feature type="compositionally biased region" description="Basic and acidic residues" evidence="1">
    <location>
        <begin position="1705"/>
        <end position="1721"/>
    </location>
</feature>
<reference evidence="2 3" key="1">
    <citation type="journal article" date="2023" name="IScience">
        <title>Expanded male sex-determining region conserved during the evolution of homothallism in the green alga Volvox.</title>
        <authorList>
            <person name="Yamamoto K."/>
            <person name="Matsuzaki R."/>
            <person name="Mahakham W."/>
            <person name="Heman W."/>
            <person name="Sekimoto H."/>
            <person name="Kawachi M."/>
            <person name="Minakuchi Y."/>
            <person name="Toyoda A."/>
            <person name="Nozaki H."/>
        </authorList>
    </citation>
    <scope>NUCLEOTIDE SEQUENCE [LARGE SCALE GENOMIC DNA]</scope>
    <source>
        <strain evidence="2 3">NIES-4468</strain>
    </source>
</reference>
<feature type="region of interest" description="Disordered" evidence="1">
    <location>
        <begin position="285"/>
        <end position="312"/>
    </location>
</feature>
<feature type="region of interest" description="Disordered" evidence="1">
    <location>
        <begin position="959"/>
        <end position="1020"/>
    </location>
</feature>
<feature type="compositionally biased region" description="Basic and acidic residues" evidence="1">
    <location>
        <begin position="1781"/>
        <end position="1792"/>
    </location>
</feature>
<feature type="compositionally biased region" description="Basic and acidic residues" evidence="1">
    <location>
        <begin position="962"/>
        <end position="975"/>
    </location>
</feature>
<protein>
    <recommendedName>
        <fullName evidence="4">PWWP domain-containing protein</fullName>
    </recommendedName>
</protein>
<feature type="compositionally biased region" description="Polar residues" evidence="1">
    <location>
        <begin position="620"/>
        <end position="636"/>
    </location>
</feature>
<organism evidence="2 3">
    <name type="scientific">Volvox africanus</name>
    <dbReference type="NCBI Taxonomy" id="51714"/>
    <lineage>
        <taxon>Eukaryota</taxon>
        <taxon>Viridiplantae</taxon>
        <taxon>Chlorophyta</taxon>
        <taxon>core chlorophytes</taxon>
        <taxon>Chlorophyceae</taxon>
        <taxon>CS clade</taxon>
        <taxon>Chlamydomonadales</taxon>
        <taxon>Volvocaceae</taxon>
        <taxon>Volvox</taxon>
    </lineage>
</organism>
<evidence type="ECO:0000313" key="2">
    <source>
        <dbReference type="EMBL" id="GLI68570.1"/>
    </source>
</evidence>
<feature type="region of interest" description="Disordered" evidence="1">
    <location>
        <begin position="601"/>
        <end position="638"/>
    </location>
</feature>
<dbReference type="Proteomes" id="UP001165090">
    <property type="component" value="Unassembled WGS sequence"/>
</dbReference>
<feature type="region of interest" description="Disordered" evidence="1">
    <location>
        <begin position="543"/>
        <end position="580"/>
    </location>
</feature>
<feature type="region of interest" description="Disordered" evidence="1">
    <location>
        <begin position="1647"/>
        <end position="1822"/>
    </location>
</feature>
<evidence type="ECO:0000256" key="1">
    <source>
        <dbReference type="SAM" id="MobiDB-lite"/>
    </source>
</evidence>
<feature type="region of interest" description="Disordered" evidence="1">
    <location>
        <begin position="333"/>
        <end position="363"/>
    </location>
</feature>
<feature type="region of interest" description="Disordered" evidence="1">
    <location>
        <begin position="212"/>
        <end position="241"/>
    </location>
</feature>
<feature type="compositionally biased region" description="Polar residues" evidence="1">
    <location>
        <begin position="1804"/>
        <end position="1819"/>
    </location>
</feature>
<feature type="compositionally biased region" description="Basic residues" evidence="1">
    <location>
        <begin position="1365"/>
        <end position="1374"/>
    </location>
</feature>
<sequence>MAARLFKVGDIVAGVPPNLSYWWPAQVADISHAPEKLHESLNSQLNECKGSVILRYLGSPTFEYAVCEEQSVEFLRDESDVGLLFIPAKGKNRQASLQAIEEIQQLLVQRRQLDHTQMHQGAHPVCLDLSEQDTWPAAFRERALLSPPRALTPDDCTRTSPSSALDNLLAAARGGGRLLLQETMWTGLVYSWSVAKGKQFLELVRAAGGGGADTLSVQPQAGPIPKSEMEAASASDTSALSPHEWAVNADERPIKRRRVGHGAAAAVSRVQPSGHLAAAARPLANGGLAGEDQPLLPQHGTAAGQQSAPRPEASEPVLTMYWKHHGHVLHASELHQGERKEPEPRPQQLEVTTDAANTDKADDSWDDDAIITRQQRKAESGIEVDDADDDVRSTFVALQSWPQRGCRGKSHAEVRDNGQVQGVGMELDELKPSAPIGANQQPKDDEDLKLLAAGGHGAEIALPLAVTSSPMQIEPAGPQVGSCTALTGAQRAPSPAPTPVAADRMAVEDMEKRKLATGWGNKTAAEADVGAVSSAKVRAAAGDAEEGTKLPEAFPLAGHENGVKRSDERRAANGGGCKGDRNVVVDAAGRALGFQSWCTKAEERSTASDTTSEAATVSTPKRSSSQTPSWRRTPSRSLRGVQLVPGAALGINKIASCLPAETSAAARVVAPYSTETNLPVLNEGRSQSVAAPMAKTAVGADGDSTPAIARPASSDLQQSKAGAEPSGASIVVSDYQKCTTAAGPIDRKDKPYAAGLGGDGAAMGKGPIHVPGSTVAESGFGLQWQPVSELPARVEGYRGLHVSADDVSAGALKLLRRLARNPVAVMSRDYTPRPELVHRATLLLCRELCFAKSHLAEEGSLGPRVKKVLRQAGEWHDAEEQQHNGNLVSAPCKDMQPASQQQQPCPRKLQRKASAAAEGDTKGIATGAPQSFRRTAEEASGRGKAKGIYTTSLVGSVQPDATESRAMRSTADVEPKASAQGCASRGRAARAPSLGPAAAGGSSAFTRAPGSLARNGQTTPMAPKVAMSAVPPHLMASGCSLRDEGEVDLASMEQPLRCIVSITARNSSSGGVRAGMPFAQQQPTTITTSAAAAAASLHRRPGANPSPATSTIGGLQLSSLVSMKSATASRMHPVGAVTAVPTARLPAAVKPVVGQASGQAPARVPRPHAPPPAPSVMKPPQCRAPVQGEASDSNHLGSGGAERLLIWFGKGVPMPTQTTVRNVAMMVDRGDPTQRPTIEIDYSSMQRCASIVFPRGSDARLLEALLRADGGNLLKIPAMQNVKMEVIHPDAPVQPPWSRHLNSPQVGGQQEPLASVAAAGGPSGSMYAGLPPATVGDRSREGITVMSAKLPARPAQPTIGTQGHHTGHRVRKKQASTSTVPGRVTPAHHKGAMPVVQRNTVRGPTAEGNMVAISVAQQQQQQQQSHTTPFFVIPESTGVGRTPGPWPMGSSHTYMPSYEVLGTKYCEEEQLAPWLAGGLYSPTREEQRCQEEQECPLLTHPPPLGMQHQQKASKPKQDMTQGDPNKKDNFATDGAAGSVITSEQISTTNININTSLPFHMSCERRAGFPEQQLGNQQGAKQTLVPSSLIPGKEHDSFARGSLHERGRTDARGSSGDSRASLEADNAAMVFHNAGELGLGCDHACNGGRDREEEQLQRNLEPPEVHEQSRDHGWERDHNHHQEQEWDQKRNREHMGRTTRSRSRSTSREESPLGRAVNHDVKSQLPPTRPLVQDLIPPGSRIEFRPPSDGDGAPDSRAPSSVSPEAADTGGAGPATTAAVLREQHSSRPDEGKSGTVAAAVAPDSNRTSASARSTPSCNGASGLGAVPSTWEVIPPPEVELRGTGMPTTSGALVRSVSMMMAGTATGGPLQPPFKEQHQQVLEGQQQRPQQLYDTCVAAVEQPQRMPVEDSMALEALEDEGQEAAPDAASPNCAPVEALARAIDTEAQSTSSLAELLSRLSPGQVQALGSVLLNRMQDLEQPTSEE</sequence>
<comment type="caution">
    <text evidence="2">The sequence shown here is derived from an EMBL/GenBank/DDBJ whole genome shotgun (WGS) entry which is preliminary data.</text>
</comment>
<feature type="compositionally biased region" description="Basic and acidic residues" evidence="1">
    <location>
        <begin position="1647"/>
        <end position="1695"/>
    </location>
</feature>
<gene>
    <name evidence="2" type="ORF">VaNZ11_013036</name>
</gene>
<dbReference type="EMBL" id="BSDZ01000080">
    <property type="protein sequence ID" value="GLI68570.1"/>
    <property type="molecule type" value="Genomic_DNA"/>
</dbReference>
<proteinExistence type="predicted"/>
<evidence type="ECO:0000313" key="3">
    <source>
        <dbReference type="Proteomes" id="UP001165090"/>
    </source>
</evidence>
<accession>A0ABQ5SGC2</accession>